<dbReference type="RefSeq" id="WP_147390158.1">
    <property type="nucleotide sequence ID" value="NZ_AQHF01000020.1"/>
</dbReference>
<evidence type="ECO:0000313" key="3">
    <source>
        <dbReference type="Proteomes" id="UP000660708"/>
    </source>
</evidence>
<reference evidence="2 3" key="1">
    <citation type="submission" date="2015-06" db="EMBL/GenBank/DDBJ databases">
        <title>Genome sequence of Pseudoalteromonas peptidolytica.</title>
        <authorList>
            <person name="Xie B.-B."/>
            <person name="Rong J.-C."/>
            <person name="Qin Q.-L."/>
            <person name="Zhang Y.-Z."/>
        </authorList>
    </citation>
    <scope>NUCLEOTIDE SEQUENCE [LARGE SCALE GENOMIC DNA]</scope>
    <source>
        <strain evidence="2 3">F12-50-A1</strain>
    </source>
</reference>
<dbReference type="AlphaFoldDB" id="A0A8I0MSX9"/>
<gene>
    <name evidence="2" type="ORF">PPEP_a0058</name>
</gene>
<keyword evidence="1" id="KW-0472">Membrane</keyword>
<dbReference type="Proteomes" id="UP000660708">
    <property type="component" value="Unassembled WGS sequence"/>
</dbReference>
<sequence>MSPELTLILLNFILLFIAYAFVYPKLQDKSFANIGKQDLLVTSASLIVSGSLFYGKDIEFSLVFFDSNWVVFTVVVFSVMEIPFGLWFKRRFNIKFGE</sequence>
<dbReference type="EMBL" id="AQHF01000020">
    <property type="protein sequence ID" value="MBE0345230.1"/>
    <property type="molecule type" value="Genomic_DNA"/>
</dbReference>
<feature type="transmembrane region" description="Helical" evidence="1">
    <location>
        <begin position="67"/>
        <end position="88"/>
    </location>
</feature>
<keyword evidence="3" id="KW-1185">Reference proteome</keyword>
<proteinExistence type="predicted"/>
<keyword evidence="1" id="KW-0812">Transmembrane</keyword>
<keyword evidence="1" id="KW-1133">Transmembrane helix</keyword>
<accession>A0A8I0MSX9</accession>
<organism evidence="2 3">
    <name type="scientific">Pseudoalteromonas peptidolytica F12-50-A1</name>
    <dbReference type="NCBI Taxonomy" id="1315280"/>
    <lineage>
        <taxon>Bacteria</taxon>
        <taxon>Pseudomonadati</taxon>
        <taxon>Pseudomonadota</taxon>
        <taxon>Gammaproteobacteria</taxon>
        <taxon>Alteromonadales</taxon>
        <taxon>Pseudoalteromonadaceae</taxon>
        <taxon>Pseudoalteromonas</taxon>
    </lineage>
</organism>
<name>A0A8I0MSX9_9GAMM</name>
<protein>
    <submittedName>
        <fullName evidence="2">Uncharacterized protein</fullName>
    </submittedName>
</protein>
<evidence type="ECO:0000256" key="1">
    <source>
        <dbReference type="SAM" id="Phobius"/>
    </source>
</evidence>
<evidence type="ECO:0000313" key="2">
    <source>
        <dbReference type="EMBL" id="MBE0345230.1"/>
    </source>
</evidence>
<feature type="transmembrane region" description="Helical" evidence="1">
    <location>
        <begin position="6"/>
        <end position="26"/>
    </location>
</feature>
<comment type="caution">
    <text evidence="2">The sequence shown here is derived from an EMBL/GenBank/DDBJ whole genome shotgun (WGS) entry which is preliminary data.</text>
</comment>